<evidence type="ECO:0000256" key="10">
    <source>
        <dbReference type="ARBA" id="ARBA00025699"/>
    </source>
</evidence>
<dbReference type="SUPFAM" id="SSF88697">
    <property type="entry name" value="PUA domain-like"/>
    <property type="match status" value="1"/>
</dbReference>
<keyword evidence="7 12" id="KW-0489">Methyltransferase</keyword>
<reference evidence="15" key="1">
    <citation type="journal article" date="2022" name="Front. Microbiol.">
        <title>New perspectives on an old grouping: The genomic and phenotypic variability of Oxalobacter formigenes and the implications for calcium oxalate stone prevention.</title>
        <authorList>
            <person name="Chmiel J.A."/>
            <person name="Carr C."/>
            <person name="Stuivenberg G.A."/>
            <person name="Venema R."/>
            <person name="Chanyi R.M."/>
            <person name="Al K.F."/>
            <person name="Giguere D."/>
            <person name="Say H."/>
            <person name="Akouris P.P."/>
            <person name="Dominguez Romero S.A."/>
            <person name="Kwong A."/>
            <person name="Tai V."/>
            <person name="Koval S.F."/>
            <person name="Razvi H."/>
            <person name="Bjazevic J."/>
            <person name="Burton J.P."/>
        </authorList>
    </citation>
    <scope>NUCLEOTIDE SEQUENCE</scope>
    <source>
        <strain evidence="15">WoOx3</strain>
    </source>
</reference>
<dbReference type="RefSeq" id="WP_269308111.1">
    <property type="nucleotide sequence ID" value="NZ_CP098242.1"/>
</dbReference>
<comment type="catalytic activity">
    <reaction evidence="11 12">
        <text>uridine(1498) in 16S rRNA + S-adenosyl-L-methionine = N(3)-methyluridine(1498) in 16S rRNA + S-adenosyl-L-homocysteine + H(+)</text>
        <dbReference type="Rhea" id="RHEA:42920"/>
        <dbReference type="Rhea" id="RHEA-COMP:10283"/>
        <dbReference type="Rhea" id="RHEA-COMP:10284"/>
        <dbReference type="ChEBI" id="CHEBI:15378"/>
        <dbReference type="ChEBI" id="CHEBI:57856"/>
        <dbReference type="ChEBI" id="CHEBI:59789"/>
        <dbReference type="ChEBI" id="CHEBI:65315"/>
        <dbReference type="ChEBI" id="CHEBI:74502"/>
        <dbReference type="EC" id="2.1.1.193"/>
    </reaction>
</comment>
<keyword evidence="16" id="KW-1185">Reference proteome</keyword>
<evidence type="ECO:0000256" key="6">
    <source>
        <dbReference type="ARBA" id="ARBA00022552"/>
    </source>
</evidence>
<comment type="function">
    <text evidence="10 12">Specifically methylates the N3 position of the uracil ring of uridine 1498 (m3U1498) in 16S rRNA. Acts on the fully assembled 30S ribosomal subunit.</text>
</comment>
<dbReference type="Pfam" id="PF04452">
    <property type="entry name" value="Methyltrans_RNA"/>
    <property type="match status" value="1"/>
</dbReference>
<name>A0A9E9P1R3_9BURK</name>
<evidence type="ECO:0000259" key="14">
    <source>
        <dbReference type="Pfam" id="PF20260"/>
    </source>
</evidence>
<dbReference type="CDD" id="cd18084">
    <property type="entry name" value="RsmE-like"/>
    <property type="match status" value="1"/>
</dbReference>
<organism evidence="15 16">
    <name type="scientific">Oxalobacter vibrioformis</name>
    <dbReference type="NCBI Taxonomy" id="933080"/>
    <lineage>
        <taxon>Bacteria</taxon>
        <taxon>Pseudomonadati</taxon>
        <taxon>Pseudomonadota</taxon>
        <taxon>Betaproteobacteria</taxon>
        <taxon>Burkholderiales</taxon>
        <taxon>Oxalobacteraceae</taxon>
        <taxon>Oxalobacter</taxon>
    </lineage>
</organism>
<dbReference type="SUPFAM" id="SSF75217">
    <property type="entry name" value="alpha/beta knot"/>
    <property type="match status" value="1"/>
</dbReference>
<dbReference type="AlphaFoldDB" id="A0A9E9P1R3"/>
<evidence type="ECO:0000256" key="3">
    <source>
        <dbReference type="ARBA" id="ARBA00012328"/>
    </source>
</evidence>
<dbReference type="EMBL" id="CP098242">
    <property type="protein sequence ID" value="WAW09117.1"/>
    <property type="molecule type" value="Genomic_DNA"/>
</dbReference>
<dbReference type="NCBIfam" id="TIGR00046">
    <property type="entry name" value="RsmE family RNA methyltransferase"/>
    <property type="match status" value="1"/>
</dbReference>
<evidence type="ECO:0000256" key="4">
    <source>
        <dbReference type="ARBA" id="ARBA00013673"/>
    </source>
</evidence>
<dbReference type="GO" id="GO:0070475">
    <property type="term" value="P:rRNA base methylation"/>
    <property type="evidence" value="ECO:0007669"/>
    <property type="project" value="TreeGrafter"/>
</dbReference>
<dbReference type="PANTHER" id="PTHR30027:SF3">
    <property type="entry name" value="16S RRNA (URACIL(1498)-N(3))-METHYLTRANSFERASE"/>
    <property type="match status" value="1"/>
</dbReference>
<comment type="subcellular location">
    <subcellularLocation>
        <location evidence="1 12">Cytoplasm</location>
    </subcellularLocation>
</comment>
<evidence type="ECO:0000256" key="9">
    <source>
        <dbReference type="ARBA" id="ARBA00022691"/>
    </source>
</evidence>
<protein>
    <recommendedName>
        <fullName evidence="4 12">Ribosomal RNA small subunit methyltransferase E</fullName>
        <ecNumber evidence="3 12">2.1.1.193</ecNumber>
    </recommendedName>
</protein>
<evidence type="ECO:0000256" key="11">
    <source>
        <dbReference type="ARBA" id="ARBA00047944"/>
    </source>
</evidence>
<evidence type="ECO:0000256" key="1">
    <source>
        <dbReference type="ARBA" id="ARBA00004496"/>
    </source>
</evidence>
<evidence type="ECO:0000256" key="5">
    <source>
        <dbReference type="ARBA" id="ARBA00022490"/>
    </source>
</evidence>
<dbReference type="GO" id="GO:0070042">
    <property type="term" value="F:rRNA (uridine-N3-)-methyltransferase activity"/>
    <property type="evidence" value="ECO:0007669"/>
    <property type="project" value="TreeGrafter"/>
</dbReference>
<feature type="domain" description="Ribosomal RNA small subunit methyltransferase E methyltransferase" evidence="13">
    <location>
        <begin position="72"/>
        <end position="234"/>
    </location>
</feature>
<evidence type="ECO:0000256" key="7">
    <source>
        <dbReference type="ARBA" id="ARBA00022603"/>
    </source>
</evidence>
<comment type="similarity">
    <text evidence="2 12">Belongs to the RNA methyltransferase RsmE family.</text>
</comment>
<dbReference type="InterPro" id="IPR006700">
    <property type="entry name" value="RsmE"/>
</dbReference>
<dbReference type="InterPro" id="IPR015947">
    <property type="entry name" value="PUA-like_sf"/>
</dbReference>
<sequence length="243" mass="27034">MTRLYCNAPLAINTQLELPASAARHTMVLRLRPGDDITLFNGEGGEYSAKIVDIHKHGTTVDIISFQPRENELPYRVTLVQSMPEASKMDLVIEKAIELGVARICPVESERSVVRLTEERAEKRAIRWKSIIIASSEQSGRNRFAELDDITPFKKWVESHESQPTLMLSPHAKDSLADWAFHNQPQDVTLIIGPEGGFSREEEGLAVRYGAITVSLGTRILRTETAGMAAVSALTAIWNRTDP</sequence>
<accession>A0A9E9P1R3</accession>
<evidence type="ECO:0000313" key="15">
    <source>
        <dbReference type="EMBL" id="WAW09117.1"/>
    </source>
</evidence>
<dbReference type="InterPro" id="IPR029028">
    <property type="entry name" value="Alpha/beta_knot_MTases"/>
</dbReference>
<proteinExistence type="inferred from homology"/>
<keyword evidence="5 12" id="KW-0963">Cytoplasm</keyword>
<keyword evidence="9 12" id="KW-0949">S-adenosyl-L-methionine</keyword>
<dbReference type="Gene3D" id="2.40.240.20">
    <property type="entry name" value="Hypothetical PUA domain-like, domain 1"/>
    <property type="match status" value="1"/>
</dbReference>
<keyword evidence="8 12" id="KW-0808">Transferase</keyword>
<dbReference type="PANTHER" id="PTHR30027">
    <property type="entry name" value="RIBOSOMAL RNA SMALL SUBUNIT METHYLTRANSFERASE E"/>
    <property type="match status" value="1"/>
</dbReference>
<dbReference type="Pfam" id="PF20260">
    <property type="entry name" value="PUA_4"/>
    <property type="match status" value="1"/>
</dbReference>
<dbReference type="Proteomes" id="UP001156215">
    <property type="component" value="Chromosome"/>
</dbReference>
<dbReference type="Gene3D" id="3.40.1280.10">
    <property type="match status" value="1"/>
</dbReference>
<keyword evidence="6 12" id="KW-0698">rRNA processing</keyword>
<dbReference type="EC" id="2.1.1.193" evidence="3 12"/>
<evidence type="ECO:0000313" key="16">
    <source>
        <dbReference type="Proteomes" id="UP001156215"/>
    </source>
</evidence>
<evidence type="ECO:0000256" key="2">
    <source>
        <dbReference type="ARBA" id="ARBA00005528"/>
    </source>
</evidence>
<dbReference type="GO" id="GO:0005737">
    <property type="term" value="C:cytoplasm"/>
    <property type="evidence" value="ECO:0007669"/>
    <property type="project" value="UniProtKB-SubCell"/>
</dbReference>
<feature type="domain" description="Ribosomal RNA small subunit methyltransferase E PUA-like" evidence="14">
    <location>
        <begin position="28"/>
        <end position="63"/>
    </location>
</feature>
<dbReference type="InterPro" id="IPR046887">
    <property type="entry name" value="RsmE_PUA-like"/>
</dbReference>
<evidence type="ECO:0000256" key="8">
    <source>
        <dbReference type="ARBA" id="ARBA00022679"/>
    </source>
</evidence>
<dbReference type="InterPro" id="IPR046886">
    <property type="entry name" value="RsmE_MTase_dom"/>
</dbReference>
<dbReference type="KEGG" id="ovb:NB640_07440"/>
<evidence type="ECO:0000256" key="12">
    <source>
        <dbReference type="PIRNR" id="PIRNR015601"/>
    </source>
</evidence>
<evidence type="ECO:0000259" key="13">
    <source>
        <dbReference type="Pfam" id="PF04452"/>
    </source>
</evidence>
<dbReference type="NCBIfam" id="NF008692">
    <property type="entry name" value="PRK11713.1-5"/>
    <property type="match status" value="1"/>
</dbReference>
<gene>
    <name evidence="15" type="ORF">NB640_07440</name>
</gene>
<dbReference type="PIRSF" id="PIRSF015601">
    <property type="entry name" value="MTase_slr0722"/>
    <property type="match status" value="1"/>
</dbReference>
<dbReference type="InterPro" id="IPR029026">
    <property type="entry name" value="tRNA_m1G_MTases_N"/>
</dbReference>